<evidence type="ECO:0000259" key="5">
    <source>
        <dbReference type="PROSITE" id="PS50836"/>
    </source>
</evidence>
<evidence type="ECO:0000256" key="3">
    <source>
        <dbReference type="SAM" id="Phobius"/>
    </source>
</evidence>
<dbReference type="GeneID" id="101892195"/>
<feature type="compositionally biased region" description="Basic residues" evidence="2">
    <location>
        <begin position="14"/>
        <end position="30"/>
    </location>
</feature>
<dbReference type="PANTHER" id="PTHR46901:SF2">
    <property type="entry name" value="GH04942P"/>
    <property type="match status" value="1"/>
</dbReference>
<feature type="compositionally biased region" description="Basic and acidic residues" evidence="2">
    <location>
        <begin position="350"/>
        <end position="416"/>
    </location>
</feature>
<keyword evidence="1" id="KW-1015">Disulfide bond</keyword>
<evidence type="ECO:0000313" key="6">
    <source>
        <dbReference type="Proteomes" id="UP001652621"/>
    </source>
</evidence>
<dbReference type="PROSITE" id="PS50836">
    <property type="entry name" value="DOMON"/>
    <property type="match status" value="2"/>
</dbReference>
<feature type="domain" description="EGF-like" evidence="4">
    <location>
        <begin position="219"/>
        <end position="260"/>
    </location>
</feature>
<dbReference type="PROSITE" id="PS00022">
    <property type="entry name" value="EGF_1"/>
    <property type="match status" value="1"/>
</dbReference>
<dbReference type="SMART" id="SM00664">
    <property type="entry name" value="DoH"/>
    <property type="match status" value="2"/>
</dbReference>
<feature type="compositionally biased region" description="Polar residues" evidence="2">
    <location>
        <begin position="1"/>
        <end position="10"/>
    </location>
</feature>
<keyword evidence="3" id="KW-1133">Transmembrane helix</keyword>
<keyword evidence="1" id="KW-0245">EGF-like domain</keyword>
<proteinExistence type="predicted"/>
<feature type="compositionally biased region" description="Basic and acidic residues" evidence="2">
    <location>
        <begin position="1081"/>
        <end position="1095"/>
    </location>
</feature>
<sequence length="1199" mass="135415">MAVNNDQQPQLWPRHLKRLQHNPRQRKPRKSPPQSWLTILAICSVYLCCLMHITSAHVALTYPPARKYDLDFLDNSRTKGPCGMPKGSIRTSLLAGTKFNVTWHLAYPHRGGYRLQLLDNFERPMIELTPQGDSSGFLKHDSTAQSHEVSLPADMECRNCSIRLLRQAVEWSTDYLFWSCADIDILTRKDFRETCSGNGKYFPSRCKCEKGFYGPQCQYKDECTSNADCGIQGKCIDIQGTTLPRKQCFCNFGWFGPGCNKRSPYKTTEMDLSAYSMKQLSPDYQMYWRLMEEQKEIEIVLKVNSTTWVGVGWRPRSSTKECKNFPLIRDIGDLTTTIESSGSGSASAEPEPKSEPEPSSEPEPKSEPEPSSEPEPKSEPEPASEPEPKSEPEPSSEPEPKSEPEPSSEPEPKSEPESQSDPEPTSEPEPQSEPEPSSATKSKRETHFEDVARRRRRDVPDAKYKLNPYTPRHDFNPMDCTDVIIGTARGMASRVGDYYSRDRSTPKLDEVFGGKQDLTLATGYEKDGVTTIIFRKKLTASEPTDHSLTDTLTHVIWAKGQELNNYVHIPASGMETDMAAMKEFYYPDELKYHGHNMQRGVALINFFEKEKPKTVDGVPDESANVLDNDCFGHWKYPASCSPQNHTCEYYVSWETIGRGDEMRWHIETSNTQTWTGIGFSNDEKMSQTDSIIGWVDRNGRPFLMDTWINGYSSPKLDDRQDLYNAEGRIEKGVTILEFTRKRISNDAQDLSFTDDHCLYLFFPVLGGAFNAVNKKIRKHENIPVVSPTRVCIKSCGKELLDAGSAPTTPEPNRLVYAVGVKLMNLAESFEAPAPGSVEFKNLAATISDSFNGVLNNIPGYYKTDILGFEKDGATSMIAKLQAMFDKDDYEKGYAVTTNNIPLEESMKNGEVIEMALRETIASGKVGSLTVDPQFLDFKALEYKSISDSDDVKLSFFELSEVRLYIVLGLIAALVFIALIQASCTIYKTSRKNKSNKENLIQNSAWKEYSSNTNYAFDPYGETEEKNGTSHKDKSSRNRPSSSQQTTLQMSHSPTNKSQMYNGNAGSNGNNTQEYRSNGRSHRSDRERNGHAHSNDHQTPSASYTRGGGSSYTDRAYSLPRQQHMQQQANMQPSGYYTQDRRDRSAHRNGAHYRDRSREDPRLVSNGGADTPDFYFMPSQRKYSGEVVRVYVDYNKDPKH</sequence>
<evidence type="ECO:0000259" key="4">
    <source>
        <dbReference type="PROSITE" id="PS50026"/>
    </source>
</evidence>
<feature type="disulfide bond" evidence="1">
    <location>
        <begin position="250"/>
        <end position="259"/>
    </location>
</feature>
<dbReference type="PROSITE" id="PS50026">
    <property type="entry name" value="EGF_3"/>
    <property type="match status" value="1"/>
</dbReference>
<keyword evidence="3" id="KW-0812">Transmembrane</keyword>
<feature type="domain" description="DOMON" evidence="5">
    <location>
        <begin position="647"/>
        <end position="766"/>
    </location>
</feature>
<dbReference type="InterPro" id="IPR005018">
    <property type="entry name" value="DOMON_domain"/>
</dbReference>
<feature type="compositionally biased region" description="Polar residues" evidence="2">
    <location>
        <begin position="1037"/>
        <end position="1077"/>
    </location>
</feature>
<evidence type="ECO:0000256" key="2">
    <source>
        <dbReference type="SAM" id="MobiDB-lite"/>
    </source>
</evidence>
<feature type="compositionally biased region" description="Basic and acidic residues" evidence="2">
    <location>
        <begin position="1151"/>
        <end position="1161"/>
    </location>
</feature>
<dbReference type="CDD" id="cd09631">
    <property type="entry name" value="DOMON_DOH"/>
    <property type="match status" value="2"/>
</dbReference>
<dbReference type="CDD" id="cd00054">
    <property type="entry name" value="EGF_CA"/>
    <property type="match status" value="1"/>
</dbReference>
<feature type="compositionally biased region" description="Acidic residues" evidence="2">
    <location>
        <begin position="418"/>
        <end position="432"/>
    </location>
</feature>
<dbReference type="PROSITE" id="PS01186">
    <property type="entry name" value="EGF_2"/>
    <property type="match status" value="1"/>
</dbReference>
<feature type="compositionally biased region" description="Basic and acidic residues" evidence="2">
    <location>
        <begin position="1022"/>
        <end position="1035"/>
    </location>
</feature>
<protein>
    <submittedName>
        <fullName evidence="7">Uncharacterized protein LOC101892195 isoform X2</fullName>
    </submittedName>
</protein>
<feature type="region of interest" description="Disordered" evidence="2">
    <location>
        <begin position="1"/>
        <end position="32"/>
    </location>
</feature>
<feature type="region of interest" description="Disordered" evidence="2">
    <location>
        <begin position="1016"/>
        <end position="1170"/>
    </location>
</feature>
<evidence type="ECO:0000313" key="7">
    <source>
        <dbReference type="RefSeq" id="XP_058976339.1"/>
    </source>
</evidence>
<dbReference type="RefSeq" id="XP_058976339.1">
    <property type="nucleotide sequence ID" value="XM_059120356.1"/>
</dbReference>
<feature type="region of interest" description="Disordered" evidence="2">
    <location>
        <begin position="333"/>
        <end position="465"/>
    </location>
</feature>
<evidence type="ECO:0000256" key="1">
    <source>
        <dbReference type="PROSITE-ProRule" id="PRU00076"/>
    </source>
</evidence>
<feature type="compositionally biased region" description="Basic and acidic residues" evidence="2">
    <location>
        <begin position="442"/>
        <end position="464"/>
    </location>
</feature>
<keyword evidence="3" id="KW-0472">Membrane</keyword>
<dbReference type="PANTHER" id="PTHR46901">
    <property type="entry name" value="GH04942P"/>
    <property type="match status" value="1"/>
</dbReference>
<dbReference type="InterPro" id="IPR045266">
    <property type="entry name" value="DOH_DOMON"/>
</dbReference>
<feature type="transmembrane region" description="Helical" evidence="3">
    <location>
        <begin position="36"/>
        <end position="60"/>
    </location>
</feature>
<comment type="caution">
    <text evidence="1">Lacks conserved residue(s) required for the propagation of feature annotation.</text>
</comment>
<feature type="transmembrane region" description="Helical" evidence="3">
    <location>
        <begin position="963"/>
        <end position="986"/>
    </location>
</feature>
<keyword evidence="6" id="KW-1185">Reference proteome</keyword>
<dbReference type="Gene3D" id="2.60.120.260">
    <property type="entry name" value="Galactose-binding domain-like"/>
    <property type="match status" value="1"/>
</dbReference>
<feature type="compositionally biased region" description="Low complexity" evidence="2">
    <location>
        <begin position="1121"/>
        <end position="1131"/>
    </location>
</feature>
<reference evidence="7" key="1">
    <citation type="submission" date="2025-08" db="UniProtKB">
        <authorList>
            <consortium name="RefSeq"/>
        </authorList>
    </citation>
    <scope>IDENTIFICATION</scope>
    <source>
        <strain evidence="7">Aabys</strain>
        <tissue evidence="7">Whole body</tissue>
    </source>
</reference>
<name>A0ABM3US43_MUSDO</name>
<dbReference type="InterPro" id="IPR000742">
    <property type="entry name" value="EGF"/>
</dbReference>
<dbReference type="Pfam" id="PF03351">
    <property type="entry name" value="DOMON"/>
    <property type="match status" value="2"/>
</dbReference>
<organism evidence="6 7">
    <name type="scientific">Musca domestica</name>
    <name type="common">House fly</name>
    <dbReference type="NCBI Taxonomy" id="7370"/>
    <lineage>
        <taxon>Eukaryota</taxon>
        <taxon>Metazoa</taxon>
        <taxon>Ecdysozoa</taxon>
        <taxon>Arthropoda</taxon>
        <taxon>Hexapoda</taxon>
        <taxon>Insecta</taxon>
        <taxon>Pterygota</taxon>
        <taxon>Neoptera</taxon>
        <taxon>Endopterygota</taxon>
        <taxon>Diptera</taxon>
        <taxon>Brachycera</taxon>
        <taxon>Muscomorpha</taxon>
        <taxon>Muscoidea</taxon>
        <taxon>Muscidae</taxon>
        <taxon>Musca</taxon>
    </lineage>
</organism>
<gene>
    <name evidence="7" type="primary">LOC101892195</name>
</gene>
<feature type="compositionally biased region" description="Low complexity" evidence="2">
    <location>
        <begin position="339"/>
        <end position="349"/>
    </location>
</feature>
<feature type="domain" description="DOMON" evidence="5">
    <location>
        <begin position="435"/>
        <end position="560"/>
    </location>
</feature>
<dbReference type="Proteomes" id="UP001652621">
    <property type="component" value="Unplaced"/>
</dbReference>
<accession>A0ABM3US43</accession>